<keyword evidence="3" id="KW-0808">Transferase</keyword>
<dbReference type="GO" id="GO:0016747">
    <property type="term" value="F:acyltransferase activity, transferring groups other than amino-acyl groups"/>
    <property type="evidence" value="ECO:0007669"/>
    <property type="project" value="InterPro"/>
</dbReference>
<dbReference type="RefSeq" id="WP_123237352.1">
    <property type="nucleotide sequence ID" value="NZ_RJVP01000003.1"/>
</dbReference>
<sequence>MKLSNYSDGRDNNFNLVRAVAALAVLITHSFALAIGSGDAEPFKANLGMTIGSIAVDIFFITSGFLVTSSLLNRQSIVEFIRARALRIFPALLVMLFLTVFVLGVIFTSLPISDYFSSTKTYVYLAKCATLFTGVTYHLPGVFEDNPYKNTVNGSLWTLPKEVRMYAILALVWLGLRFSSRSRSTLFQIIVVIFCLSSGIYILAEHFFLDSVSRSAKLFFMFFTGSAFYVLREHIALRAWLFWSCVIALSAATLNKDVFFIVYVLTIAYILFSLAYVPSGMFIWRMSRPAWSADTTNWVTTLTAFIFMPFPYSRRRPP</sequence>
<feature type="transmembrane region" description="Helical" evidence="1">
    <location>
        <begin position="47"/>
        <end position="68"/>
    </location>
</feature>
<accession>A0A3N0V0F5</accession>
<proteinExistence type="predicted"/>
<feature type="transmembrane region" description="Helical" evidence="1">
    <location>
        <begin position="186"/>
        <end position="209"/>
    </location>
</feature>
<feature type="transmembrane region" description="Helical" evidence="1">
    <location>
        <begin position="88"/>
        <end position="110"/>
    </location>
</feature>
<reference evidence="3 4" key="1">
    <citation type="submission" date="2018-10" db="EMBL/GenBank/DDBJ databases">
        <authorList>
            <person name="Chen W.-M."/>
        </authorList>
    </citation>
    <scope>NUCLEOTIDE SEQUENCE [LARGE SCALE GENOMIC DNA]</scope>
    <source>
        <strain evidence="3 4">H-5</strain>
    </source>
</reference>
<keyword evidence="4" id="KW-1185">Reference proteome</keyword>
<evidence type="ECO:0000313" key="3">
    <source>
        <dbReference type="EMBL" id="ROH86289.1"/>
    </source>
</evidence>
<evidence type="ECO:0000256" key="1">
    <source>
        <dbReference type="SAM" id="Phobius"/>
    </source>
</evidence>
<feature type="transmembrane region" description="Helical" evidence="1">
    <location>
        <begin position="16"/>
        <end position="35"/>
    </location>
</feature>
<dbReference type="InterPro" id="IPR050879">
    <property type="entry name" value="Acyltransferase_3"/>
</dbReference>
<dbReference type="Proteomes" id="UP000275137">
    <property type="component" value="Unassembled WGS sequence"/>
</dbReference>
<feature type="transmembrane region" description="Helical" evidence="1">
    <location>
        <begin position="296"/>
        <end position="312"/>
    </location>
</feature>
<dbReference type="AlphaFoldDB" id="A0A3N0V0F5"/>
<keyword evidence="3" id="KW-0012">Acyltransferase</keyword>
<keyword evidence="1" id="KW-1133">Transmembrane helix</keyword>
<feature type="transmembrane region" description="Helical" evidence="1">
    <location>
        <begin position="163"/>
        <end position="179"/>
    </location>
</feature>
<organism evidence="3 4">
    <name type="scientific">Pseudomethylobacillus aquaticus</name>
    <dbReference type="NCBI Taxonomy" id="2676064"/>
    <lineage>
        <taxon>Bacteria</taxon>
        <taxon>Pseudomonadati</taxon>
        <taxon>Pseudomonadota</taxon>
        <taxon>Betaproteobacteria</taxon>
        <taxon>Nitrosomonadales</taxon>
        <taxon>Methylophilaceae</taxon>
        <taxon>Pseudomethylobacillus</taxon>
    </lineage>
</organism>
<keyword evidence="1" id="KW-0472">Membrane</keyword>
<dbReference type="Pfam" id="PF01757">
    <property type="entry name" value="Acyl_transf_3"/>
    <property type="match status" value="1"/>
</dbReference>
<dbReference type="InterPro" id="IPR002656">
    <property type="entry name" value="Acyl_transf_3_dom"/>
</dbReference>
<keyword evidence="1" id="KW-0812">Transmembrane</keyword>
<gene>
    <name evidence="3" type="ORF">ED236_07585</name>
</gene>
<dbReference type="GO" id="GO:0016020">
    <property type="term" value="C:membrane"/>
    <property type="evidence" value="ECO:0007669"/>
    <property type="project" value="TreeGrafter"/>
</dbReference>
<dbReference type="GO" id="GO:0000271">
    <property type="term" value="P:polysaccharide biosynthetic process"/>
    <property type="evidence" value="ECO:0007669"/>
    <property type="project" value="TreeGrafter"/>
</dbReference>
<evidence type="ECO:0000259" key="2">
    <source>
        <dbReference type="Pfam" id="PF01757"/>
    </source>
</evidence>
<evidence type="ECO:0000313" key="4">
    <source>
        <dbReference type="Proteomes" id="UP000275137"/>
    </source>
</evidence>
<feature type="transmembrane region" description="Helical" evidence="1">
    <location>
        <begin position="236"/>
        <end position="254"/>
    </location>
</feature>
<dbReference type="PANTHER" id="PTHR23028">
    <property type="entry name" value="ACETYLTRANSFERASE"/>
    <property type="match status" value="1"/>
</dbReference>
<comment type="caution">
    <text evidence="3">The sequence shown here is derived from an EMBL/GenBank/DDBJ whole genome shotgun (WGS) entry which is preliminary data.</text>
</comment>
<feature type="transmembrane region" description="Helical" evidence="1">
    <location>
        <begin position="260"/>
        <end position="284"/>
    </location>
</feature>
<feature type="domain" description="Acyltransferase 3" evidence="2">
    <location>
        <begin position="12"/>
        <end position="291"/>
    </location>
</feature>
<dbReference type="PANTHER" id="PTHR23028:SF53">
    <property type="entry name" value="ACYL_TRANSF_3 DOMAIN-CONTAINING PROTEIN"/>
    <property type="match status" value="1"/>
</dbReference>
<name>A0A3N0V0F5_9PROT</name>
<protein>
    <submittedName>
        <fullName evidence="3">Acyltransferase</fullName>
    </submittedName>
</protein>
<dbReference type="EMBL" id="RJVP01000003">
    <property type="protein sequence ID" value="ROH86289.1"/>
    <property type="molecule type" value="Genomic_DNA"/>
</dbReference>